<proteinExistence type="predicted"/>
<sequence>MKGVKPPTAVADRGTRSRMPLQALIARFGLGAVFLGADLEGETAVIAGGILAHQHVLSLPGVAIAGALGSFSADQAFFLFGRHFRDHPRVEKMLDKPAAERALDALERHPVAFVLGFRFLYGLRTVSPIAVGTSDVPQARFSALNAVAAMLWSLLFTVIGYGLGGPLGRYFNRPKSIVPFLVASLLVLGVGLFALRKLWSMIRDKRLAPRNDRDRRSADDGQIR</sequence>
<feature type="transmembrane region" description="Helical" evidence="1">
    <location>
        <begin position="143"/>
        <end position="164"/>
    </location>
</feature>
<dbReference type="Proteomes" id="UP000570166">
    <property type="component" value="Unassembled WGS sequence"/>
</dbReference>
<dbReference type="EMBL" id="JACEIB010000026">
    <property type="protein sequence ID" value="MBA2935937.1"/>
    <property type="molecule type" value="Genomic_DNA"/>
</dbReference>
<dbReference type="GO" id="GO:0005886">
    <property type="term" value="C:plasma membrane"/>
    <property type="evidence" value="ECO:0007669"/>
    <property type="project" value="TreeGrafter"/>
</dbReference>
<accession>A0A838LA77</accession>
<evidence type="ECO:0000256" key="1">
    <source>
        <dbReference type="SAM" id="Phobius"/>
    </source>
</evidence>
<keyword evidence="1" id="KW-0812">Transmembrane</keyword>
<dbReference type="PANTHER" id="PTHR42709">
    <property type="entry name" value="ALKALINE PHOSPHATASE LIKE PROTEIN"/>
    <property type="match status" value="1"/>
</dbReference>
<feature type="transmembrane region" description="Helical" evidence="1">
    <location>
        <begin position="176"/>
        <end position="195"/>
    </location>
</feature>
<dbReference type="InterPro" id="IPR032816">
    <property type="entry name" value="VTT_dom"/>
</dbReference>
<gene>
    <name evidence="3" type="ORF">HZF05_17800</name>
</gene>
<evidence type="ECO:0000313" key="3">
    <source>
        <dbReference type="EMBL" id="MBA2935937.1"/>
    </source>
</evidence>
<reference evidence="3 4" key="1">
    <citation type="submission" date="2020-07" db="EMBL/GenBank/DDBJ databases">
        <authorList>
            <person name="Sun Q."/>
        </authorList>
    </citation>
    <scope>NUCLEOTIDE SEQUENCE [LARGE SCALE GENOMIC DNA]</scope>
    <source>
        <strain evidence="3 4">CGMCC 1.13654</strain>
    </source>
</reference>
<organism evidence="3 4">
    <name type="scientific">Sphingomonas chungangi</name>
    <dbReference type="NCBI Taxonomy" id="2683589"/>
    <lineage>
        <taxon>Bacteria</taxon>
        <taxon>Pseudomonadati</taxon>
        <taxon>Pseudomonadota</taxon>
        <taxon>Alphaproteobacteria</taxon>
        <taxon>Sphingomonadales</taxon>
        <taxon>Sphingomonadaceae</taxon>
        <taxon>Sphingomonas</taxon>
    </lineage>
</organism>
<feature type="domain" description="VTT" evidence="2">
    <location>
        <begin position="41"/>
        <end position="161"/>
    </location>
</feature>
<keyword evidence="1" id="KW-1133">Transmembrane helix</keyword>
<dbReference type="AlphaFoldDB" id="A0A838LA77"/>
<dbReference type="InterPro" id="IPR051311">
    <property type="entry name" value="DedA_domain"/>
</dbReference>
<protein>
    <submittedName>
        <fullName evidence="3">DedA family protein</fullName>
    </submittedName>
</protein>
<keyword evidence="1" id="KW-0472">Membrane</keyword>
<name>A0A838LA77_9SPHN</name>
<keyword evidence="4" id="KW-1185">Reference proteome</keyword>
<dbReference type="PANTHER" id="PTHR42709:SF2">
    <property type="entry name" value="INNER MEMBRANE PROTEIN YOHD"/>
    <property type="match status" value="1"/>
</dbReference>
<dbReference type="Pfam" id="PF09335">
    <property type="entry name" value="VTT_dom"/>
    <property type="match status" value="1"/>
</dbReference>
<comment type="caution">
    <text evidence="3">The sequence shown here is derived from an EMBL/GenBank/DDBJ whole genome shotgun (WGS) entry which is preliminary data.</text>
</comment>
<evidence type="ECO:0000313" key="4">
    <source>
        <dbReference type="Proteomes" id="UP000570166"/>
    </source>
</evidence>
<evidence type="ECO:0000259" key="2">
    <source>
        <dbReference type="Pfam" id="PF09335"/>
    </source>
</evidence>